<dbReference type="GO" id="GO:0030897">
    <property type="term" value="C:HOPS complex"/>
    <property type="evidence" value="ECO:0007669"/>
    <property type="project" value="TreeGrafter"/>
</dbReference>
<dbReference type="OMA" id="YVTFWYP"/>
<dbReference type="PANTHER" id="PTHR12811:SF0">
    <property type="entry name" value="VACUOLAR PROTEIN SORTING-ASSOCIATED PROTEIN 16 HOMOLOG"/>
    <property type="match status" value="1"/>
</dbReference>
<dbReference type="InterPro" id="IPR038132">
    <property type="entry name" value="Vps16_C_sf"/>
</dbReference>
<sequence length="799" mass="93214">MVLRNPCLGWEKLEDVYYRSRELCSLSWPTDGEYKYTLSTTLVAIEAERSVQIYHYTGRLLTRISLDNLPGPVISYEFDAQDEESLVIVMPNCLRKYHSWAPLQFQDFFLPEDVEDTIWDYRNRVAILQESQDIYHFNGLSINLLCRNNEKFTLLTKGHWHCNEDLIVLLDVNHVLHLNIAEGSLKEALPGERWHIVIVSPRGFVCLYNSKTNALRIYKNPERTLLETSLDKFPNDIEWCGDDTVACSFEGEEIKLYGPNLSYVAFWYPDDIMTLKTEIDGLKLISKEKIYFISKVQECTANTFLIGSTESSAILLDSMNLLSTQAPRAVENLKIINLDQAVSECLSAALEEFEPLWQKKLLSAASFGKSSLVGQSFDANYFVRNCDMLRVLNTLKELGIFLTARQFEHMTLDGIITRLIMSHDFYECIKICLYLKQQEKIPRVFKTWANTKIMMSPEIEDEELFQSIKNLAAKQSMNLPMARIGETAFFEGRFNLARKLILLEPLPEIELPLLLELDDNELALKEGKRWGISRITLSILLELQRKLTVAQFSKILILIMQENELFSYYARDDERFLYDYYRQTDNFLDLARLTWKQGRRSKIEEQYIPQVEELYSKVLNNALIKDDKELLTRQSELYKFQESLASQHQKDFLHLNMDETIAQMVALKLDKPLVAFLKKFQVSEKKFYHIKCRTLAQEQRFNDLYKFAREKKSPIGYYAFYRQVFKQNHKKEAAVYIEMISGLPYEKILKMYLKCNAYSDAIQLATKEKDIQGLKSIYKIIPANEPQLKSLITENMNKI</sequence>
<feature type="domain" description="Vps16 C-terminal" evidence="3">
    <location>
        <begin position="481"/>
        <end position="797"/>
    </location>
</feature>
<accession>A0A1G4MIH1</accession>
<proteinExistence type="inferred from homology"/>
<dbReference type="Gene3D" id="1.10.150.780">
    <property type="entry name" value="Vps16, C-terminal region"/>
    <property type="match status" value="1"/>
</dbReference>
<dbReference type="Pfam" id="PF04840">
    <property type="entry name" value="Vps16_C"/>
    <property type="match status" value="1"/>
</dbReference>
<dbReference type="InterPro" id="IPR006925">
    <property type="entry name" value="Vps16_C"/>
</dbReference>
<dbReference type="InterPro" id="IPR016534">
    <property type="entry name" value="VPS16"/>
</dbReference>
<dbReference type="GO" id="GO:0006886">
    <property type="term" value="P:intracellular protein transport"/>
    <property type="evidence" value="ECO:0007669"/>
    <property type="project" value="InterPro"/>
</dbReference>
<dbReference type="STRING" id="4955.A0A1G4MIH1"/>
<comment type="similarity">
    <text evidence="1 2">Belongs to the VPS16 family.</text>
</comment>
<dbReference type="GO" id="GO:0003779">
    <property type="term" value="F:actin binding"/>
    <property type="evidence" value="ECO:0007669"/>
    <property type="project" value="TreeGrafter"/>
</dbReference>
<protein>
    <recommendedName>
        <fullName evidence="2">Probable vacuolar protein sorting-associated protein 16 homolog</fullName>
    </recommendedName>
</protein>
<dbReference type="Proteomes" id="UP000190831">
    <property type="component" value="Chromosome G"/>
</dbReference>
<dbReference type="PANTHER" id="PTHR12811">
    <property type="entry name" value="VACUOLAR PROTEIN SORTING VPS16"/>
    <property type="match status" value="1"/>
</dbReference>
<dbReference type="GO" id="GO:0042144">
    <property type="term" value="P:vacuole fusion, non-autophagic"/>
    <property type="evidence" value="ECO:0007669"/>
    <property type="project" value="TreeGrafter"/>
</dbReference>
<gene>
    <name evidence="5" type="ORF">LAFE_0G12860G</name>
</gene>
<dbReference type="EMBL" id="LT598486">
    <property type="protein sequence ID" value="SCW03546.1"/>
    <property type="molecule type" value="Genomic_DNA"/>
</dbReference>
<feature type="domain" description="Vps16 N-terminal" evidence="4">
    <location>
        <begin position="8"/>
        <end position="379"/>
    </location>
</feature>
<evidence type="ECO:0000313" key="5">
    <source>
        <dbReference type="EMBL" id="SCW03546.1"/>
    </source>
</evidence>
<dbReference type="GO" id="GO:0005768">
    <property type="term" value="C:endosome"/>
    <property type="evidence" value="ECO:0007669"/>
    <property type="project" value="TreeGrafter"/>
</dbReference>
<keyword evidence="6" id="KW-1185">Reference proteome</keyword>
<keyword evidence="2" id="KW-0813">Transport</keyword>
<keyword evidence="2" id="KW-0653">Protein transport</keyword>
<evidence type="ECO:0000256" key="1">
    <source>
        <dbReference type="ARBA" id="ARBA00009250"/>
    </source>
</evidence>
<dbReference type="Pfam" id="PF04841">
    <property type="entry name" value="Vps16_N"/>
    <property type="match status" value="1"/>
</dbReference>
<dbReference type="AlphaFoldDB" id="A0A1G4MIH1"/>
<evidence type="ECO:0000259" key="4">
    <source>
        <dbReference type="Pfam" id="PF04841"/>
    </source>
</evidence>
<dbReference type="PIRSF" id="PIRSF007949">
    <property type="entry name" value="VPS16"/>
    <property type="match status" value="1"/>
</dbReference>
<organism evidence="5 6">
    <name type="scientific">Lachancea fermentati</name>
    <name type="common">Zygosaccharomyces fermentati</name>
    <dbReference type="NCBI Taxonomy" id="4955"/>
    <lineage>
        <taxon>Eukaryota</taxon>
        <taxon>Fungi</taxon>
        <taxon>Dikarya</taxon>
        <taxon>Ascomycota</taxon>
        <taxon>Saccharomycotina</taxon>
        <taxon>Saccharomycetes</taxon>
        <taxon>Saccharomycetales</taxon>
        <taxon>Saccharomycetaceae</taxon>
        <taxon>Lachancea</taxon>
    </lineage>
</organism>
<evidence type="ECO:0000313" key="6">
    <source>
        <dbReference type="Proteomes" id="UP000190831"/>
    </source>
</evidence>
<reference evidence="5 6" key="1">
    <citation type="submission" date="2016-03" db="EMBL/GenBank/DDBJ databases">
        <authorList>
            <person name="Devillers H."/>
        </authorList>
    </citation>
    <scope>NUCLEOTIDE SEQUENCE [LARGE SCALE GENOMIC DNA]</scope>
    <source>
        <strain evidence="5">CBS 6772</strain>
    </source>
</reference>
<evidence type="ECO:0000256" key="2">
    <source>
        <dbReference type="PIRNR" id="PIRNR007949"/>
    </source>
</evidence>
<comment type="function">
    <text evidence="2">Essential for vacuolar protein sorting. Required for vacuole biogenesis, stability and to maintain vacuole morphology.</text>
</comment>
<name>A0A1G4MIH1_LACFM</name>
<dbReference type="OrthoDB" id="1792at2759"/>
<dbReference type="InterPro" id="IPR006926">
    <property type="entry name" value="Vps16_N"/>
</dbReference>
<dbReference type="GO" id="GO:0016197">
    <property type="term" value="P:endosomal transport"/>
    <property type="evidence" value="ECO:0007669"/>
    <property type="project" value="TreeGrafter"/>
</dbReference>
<evidence type="ECO:0000259" key="3">
    <source>
        <dbReference type="Pfam" id="PF04840"/>
    </source>
</evidence>